<dbReference type="InterPro" id="IPR023997">
    <property type="entry name" value="TonB-dep_OMP_SusC/RagA_CS"/>
</dbReference>
<keyword evidence="6 7" id="KW-0998">Cell outer membrane</keyword>
<dbReference type="NCBIfam" id="TIGR04057">
    <property type="entry name" value="SusC_RagA_signa"/>
    <property type="match status" value="1"/>
</dbReference>
<name>A0A7G7G3J6_9BACT</name>
<accession>A0A7G7G3J6</accession>
<evidence type="ECO:0000256" key="5">
    <source>
        <dbReference type="ARBA" id="ARBA00023136"/>
    </source>
</evidence>
<dbReference type="InterPro" id="IPR023996">
    <property type="entry name" value="TonB-dep_OMP_SusC/RagA"/>
</dbReference>
<protein>
    <submittedName>
        <fullName evidence="10">SusC/RagA family TonB-linked outer membrane protein</fullName>
    </submittedName>
</protein>
<evidence type="ECO:0000256" key="8">
    <source>
        <dbReference type="SAM" id="SignalP"/>
    </source>
</evidence>
<keyword evidence="4 7" id="KW-0812">Transmembrane</keyword>
<organism evidence="10 11">
    <name type="scientific">Adhaeribacter swui</name>
    <dbReference type="NCBI Taxonomy" id="2086471"/>
    <lineage>
        <taxon>Bacteria</taxon>
        <taxon>Pseudomonadati</taxon>
        <taxon>Bacteroidota</taxon>
        <taxon>Cytophagia</taxon>
        <taxon>Cytophagales</taxon>
        <taxon>Hymenobacteraceae</taxon>
        <taxon>Adhaeribacter</taxon>
    </lineage>
</organism>
<evidence type="ECO:0000313" key="11">
    <source>
        <dbReference type="Proteomes" id="UP000515237"/>
    </source>
</evidence>
<keyword evidence="8" id="KW-0732">Signal</keyword>
<reference evidence="10 11" key="1">
    <citation type="journal article" date="2018" name="Int. J. Syst. Evol. Microbiol.">
        <title>Adhaeribacter swui sp. nov., isolated from wet mud.</title>
        <authorList>
            <person name="Kim D.U."/>
            <person name="Kim K.W."/>
            <person name="Kang M.S."/>
            <person name="Kim J.Y."/>
            <person name="Jang J.H."/>
            <person name="Kim M.K."/>
        </authorList>
    </citation>
    <scope>NUCLEOTIDE SEQUENCE [LARGE SCALE GENOMIC DNA]</scope>
    <source>
        <strain evidence="10 11">KCTC 52873</strain>
    </source>
</reference>
<evidence type="ECO:0000256" key="1">
    <source>
        <dbReference type="ARBA" id="ARBA00004571"/>
    </source>
</evidence>
<feature type="chain" id="PRO_5028937214" evidence="8">
    <location>
        <begin position="21"/>
        <end position="897"/>
    </location>
</feature>
<dbReference type="SUPFAM" id="SSF56935">
    <property type="entry name" value="Porins"/>
    <property type="match status" value="1"/>
</dbReference>
<dbReference type="Gene3D" id="2.170.130.10">
    <property type="entry name" value="TonB-dependent receptor, plug domain"/>
    <property type="match status" value="1"/>
</dbReference>
<dbReference type="NCBIfam" id="TIGR04056">
    <property type="entry name" value="OMP_RagA_SusC"/>
    <property type="match status" value="1"/>
</dbReference>
<feature type="domain" description="TonB-dependent receptor plug" evidence="9">
    <location>
        <begin position="57"/>
        <end position="172"/>
    </location>
</feature>
<dbReference type="PROSITE" id="PS52016">
    <property type="entry name" value="TONB_DEPENDENT_REC_3"/>
    <property type="match status" value="1"/>
</dbReference>
<keyword evidence="2 7" id="KW-0813">Transport</keyword>
<comment type="subcellular location">
    <subcellularLocation>
        <location evidence="1 7">Cell outer membrane</location>
        <topology evidence="1 7">Multi-pass membrane protein</topology>
    </subcellularLocation>
</comment>
<evidence type="ECO:0000259" key="9">
    <source>
        <dbReference type="Pfam" id="PF07715"/>
    </source>
</evidence>
<gene>
    <name evidence="10" type="ORF">HUW51_02960</name>
</gene>
<dbReference type="InterPro" id="IPR036942">
    <property type="entry name" value="Beta-barrel_TonB_sf"/>
</dbReference>
<comment type="similarity">
    <text evidence="7">Belongs to the TonB-dependent receptor family.</text>
</comment>
<dbReference type="Pfam" id="PF07715">
    <property type="entry name" value="Plug"/>
    <property type="match status" value="1"/>
</dbReference>
<evidence type="ECO:0000256" key="2">
    <source>
        <dbReference type="ARBA" id="ARBA00022448"/>
    </source>
</evidence>
<dbReference type="InterPro" id="IPR039426">
    <property type="entry name" value="TonB-dep_rcpt-like"/>
</dbReference>
<dbReference type="AlphaFoldDB" id="A0A7G7G3J6"/>
<dbReference type="RefSeq" id="WP_185272517.1">
    <property type="nucleotide sequence ID" value="NZ_CP055156.1"/>
</dbReference>
<keyword evidence="5 7" id="KW-0472">Membrane</keyword>
<evidence type="ECO:0000256" key="3">
    <source>
        <dbReference type="ARBA" id="ARBA00022452"/>
    </source>
</evidence>
<dbReference type="InterPro" id="IPR012910">
    <property type="entry name" value="Plug_dom"/>
</dbReference>
<evidence type="ECO:0000256" key="4">
    <source>
        <dbReference type="ARBA" id="ARBA00022692"/>
    </source>
</evidence>
<dbReference type="Gene3D" id="2.40.170.20">
    <property type="entry name" value="TonB-dependent receptor, beta-barrel domain"/>
    <property type="match status" value="1"/>
</dbReference>
<proteinExistence type="inferred from homology"/>
<evidence type="ECO:0000256" key="6">
    <source>
        <dbReference type="ARBA" id="ARBA00023237"/>
    </source>
</evidence>
<keyword evidence="11" id="KW-1185">Reference proteome</keyword>
<dbReference type="GO" id="GO:0009279">
    <property type="term" value="C:cell outer membrane"/>
    <property type="evidence" value="ECO:0007669"/>
    <property type="project" value="UniProtKB-SubCell"/>
</dbReference>
<evidence type="ECO:0000256" key="7">
    <source>
        <dbReference type="PROSITE-ProRule" id="PRU01360"/>
    </source>
</evidence>
<dbReference type="Proteomes" id="UP000515237">
    <property type="component" value="Chromosome"/>
</dbReference>
<keyword evidence="3 7" id="KW-1134">Transmembrane beta strand</keyword>
<dbReference type="InterPro" id="IPR037066">
    <property type="entry name" value="Plug_dom_sf"/>
</dbReference>
<evidence type="ECO:0000313" key="10">
    <source>
        <dbReference type="EMBL" id="QNF31730.1"/>
    </source>
</evidence>
<dbReference type="KEGG" id="aswu:HUW51_02960"/>
<dbReference type="EMBL" id="CP055156">
    <property type="protein sequence ID" value="QNF31730.1"/>
    <property type="molecule type" value="Genomic_DNA"/>
</dbReference>
<feature type="signal peptide" evidence="8">
    <location>
        <begin position="1"/>
        <end position="20"/>
    </location>
</feature>
<sequence length="897" mass="100299">MKQYLLSFALFSLFPLTALSHNSSFLLSNNWFKGTQDTTLTIDSVNLGNHSLFRSQFTGAISTISQKQLQQVAVISVDHALKGQVAGVQVTQNSGMPGAAAAVRVRGISTLFNSAEPLYVLDGVPFIQTLSGNANSFLSILNSININDIASIEILKDAGAAAIYGTRASNGVVLITTRRGQAQSNQVTFDTYFGLQEAPRQIPLLNATEYAELINKALKQESQAPKYSAAEVKAFGKGTNWQEEVFRTAPLLNNQLSYTGGTQAHRFFASAGYLNQQGIVIQSGLRRYNFRLNYDGQIGKNLKISISSLISTLKNQPTDPNSIYYTLTAPPVFKPNDTTNHFRNPIRLLRENTYSEEGKLLWANFFAEYQIKPGLLVKAQYGVNEIKQESRQIFHARLSNDIRYTKINYSSKTPMLEATLRFHKSWQKHTFFLLSGFAGQQLENSYINKVNLSRSGNGFEEYSEEGKRSKNKFFSYFGQFHYSFNNRYFISASVRKDGSSQFSPPERYTALPAIAAAWQVIHQQQSKQIVQSLKFRTSYGLTAYGQFSGNDMDHTNSGFIDPTIHPEVTKQINLGADLQLLSNHIQLTTDLYQRTTSDAIVLIPAASSAGYSYFRKNLAGLKNQGLEISINSHNLKGAVTWNSSFTFAANKNIITDLDGLKIVLLNTRNRTFLYSEGQSIGAINGLKTDGLYQSQDQLPNSYTLPGDVKYRNLDKSGNLNSNQTLLGSTHPAFTYSFNNDLSFKNFELNLFLQGVQGDKIYNETLVHLNNFYTTGSDNTDNGSRRLLQHWSPQHTNTSIPRLNGSYSNTVFSDQYIENGSFLRVRQLTFAYNLPPKFTLSNKMLLAKVYISGQNLFTFTRYSGYDPESGGLPIAEQGLDAYNYPIPRTYLAGIRITW</sequence>